<gene>
    <name evidence="1" type="ORF">K1Y72_25740</name>
</gene>
<keyword evidence="2" id="KW-1185">Reference proteome</keyword>
<sequence>MREKSRGAERFRDPGTRVYAFTERVLVRCPGCGGCAVVLVRPDASERLWIDRVTRYPRRLHCPGCGLFRETDSAPLVIGAPVDPYFRLPLWLRAPCRGHELWAYNLDHLALLEDYVAARLRERGPYAQSMLAKLPAWVKSGQRRDEIVRAVGRLRASVPDSVRERHDDA</sequence>
<evidence type="ECO:0000313" key="2">
    <source>
        <dbReference type="Proteomes" id="UP000774570"/>
    </source>
</evidence>
<protein>
    <recommendedName>
        <fullName evidence="3">TFIIB-type zinc ribbon-containing protein</fullName>
    </recommendedName>
</protein>
<accession>A0ABS7FZD3</accession>
<evidence type="ECO:0000313" key="1">
    <source>
        <dbReference type="EMBL" id="MBW8485807.1"/>
    </source>
</evidence>
<evidence type="ECO:0008006" key="3">
    <source>
        <dbReference type="Google" id="ProtNLM"/>
    </source>
</evidence>
<dbReference type="Proteomes" id="UP000774570">
    <property type="component" value="Unassembled WGS sequence"/>
</dbReference>
<organism evidence="1 2">
    <name type="scientific">Actinomadura parmotrematis</name>
    <dbReference type="NCBI Taxonomy" id="2864039"/>
    <lineage>
        <taxon>Bacteria</taxon>
        <taxon>Bacillati</taxon>
        <taxon>Actinomycetota</taxon>
        <taxon>Actinomycetes</taxon>
        <taxon>Streptosporangiales</taxon>
        <taxon>Thermomonosporaceae</taxon>
        <taxon>Actinomadura</taxon>
    </lineage>
</organism>
<reference evidence="1 2" key="1">
    <citation type="submission" date="2021-07" db="EMBL/GenBank/DDBJ databases">
        <title>Actinomadura sp. PM05-2 isolated from lichen.</title>
        <authorList>
            <person name="Somphong A."/>
            <person name="Phongsopitanun W."/>
            <person name="Tanasupawat S."/>
            <person name="Peongsungnone V."/>
        </authorList>
    </citation>
    <scope>NUCLEOTIDE SEQUENCE [LARGE SCALE GENOMIC DNA]</scope>
    <source>
        <strain evidence="1 2">PM05-2</strain>
    </source>
</reference>
<dbReference type="EMBL" id="JAIBOA010000018">
    <property type="protein sequence ID" value="MBW8485807.1"/>
    <property type="molecule type" value="Genomic_DNA"/>
</dbReference>
<dbReference type="RefSeq" id="WP_220169038.1">
    <property type="nucleotide sequence ID" value="NZ_JAIBOA010000018.1"/>
</dbReference>
<proteinExistence type="predicted"/>
<comment type="caution">
    <text evidence="1">The sequence shown here is derived from an EMBL/GenBank/DDBJ whole genome shotgun (WGS) entry which is preliminary data.</text>
</comment>
<name>A0ABS7FZD3_9ACTN</name>